<evidence type="ECO:0000313" key="10">
    <source>
        <dbReference type="Proteomes" id="UP000243723"/>
    </source>
</evidence>
<feature type="transmembrane region" description="Helical" evidence="7">
    <location>
        <begin position="12"/>
        <end position="35"/>
    </location>
</feature>
<dbReference type="OrthoDB" id="8907274at2759"/>
<evidence type="ECO:0000256" key="1">
    <source>
        <dbReference type="ARBA" id="ARBA00004141"/>
    </source>
</evidence>
<feature type="compositionally biased region" description="Polar residues" evidence="6">
    <location>
        <begin position="400"/>
        <end position="410"/>
    </location>
</feature>
<feature type="transmembrane region" description="Helical" evidence="7">
    <location>
        <begin position="270"/>
        <end position="287"/>
    </location>
</feature>
<feature type="domain" description="Phosphatidic acid phosphatase type 2/haloperoxidase" evidence="8">
    <location>
        <begin position="111"/>
        <end position="321"/>
    </location>
</feature>
<accession>A0A2P8A4M1</accession>
<dbReference type="SUPFAM" id="SSF48317">
    <property type="entry name" value="Acid phosphatase/Vanadium-dependent haloperoxidase"/>
    <property type="match status" value="1"/>
</dbReference>
<dbReference type="GO" id="GO:0046839">
    <property type="term" value="P:phospholipid dephosphorylation"/>
    <property type="evidence" value="ECO:0007669"/>
    <property type="project" value="TreeGrafter"/>
</dbReference>
<dbReference type="AlphaFoldDB" id="A0A2P8A4M1"/>
<keyword evidence="4 7" id="KW-1133">Transmembrane helix</keyword>
<keyword evidence="10" id="KW-1185">Reference proteome</keyword>
<name>A0A2P8A4M1_9PEZI</name>
<dbReference type="PANTHER" id="PTHR10165:SF154">
    <property type="entry name" value="PAP2 DOMAIN PROTEIN (AFU_ORTHOLOGUE AFUA_1G09730)"/>
    <property type="match status" value="1"/>
</dbReference>
<feature type="transmembrane region" description="Helical" evidence="7">
    <location>
        <begin position="299"/>
        <end position="319"/>
    </location>
</feature>
<evidence type="ECO:0000256" key="4">
    <source>
        <dbReference type="ARBA" id="ARBA00022989"/>
    </source>
</evidence>
<dbReference type="GO" id="GO:0016020">
    <property type="term" value="C:membrane"/>
    <property type="evidence" value="ECO:0007669"/>
    <property type="project" value="UniProtKB-SubCell"/>
</dbReference>
<evidence type="ECO:0000259" key="8">
    <source>
        <dbReference type="Pfam" id="PF01569"/>
    </source>
</evidence>
<feature type="transmembrane region" description="Helical" evidence="7">
    <location>
        <begin position="103"/>
        <end position="123"/>
    </location>
</feature>
<dbReference type="Proteomes" id="UP000243723">
    <property type="component" value="Unassembled WGS sequence"/>
</dbReference>
<sequence>MAPKQSIPWKLIFAYVLDWIFIIGIAAVGGGLSYATPNQRPFSLVDLSISFPFRQVEIVSTGLLVVLSLIIPGIIIAGVVTLFSPPPTSWKDVKTWKFWQRKIWEGNAAIMGLALSYAMALLITQVFKHSVGKPRPDFLARCQPDLTDIQDYVRSGGAGETISPAWSIVDVSICQQPDKKTLHEGFKAYFSGHSSSAFAGLVYLSLWLAVKFNITFPHVQPYTSHELSSIRDSESLPTHNINPTQTQKASNLADFHPQQSYRKAGAAPPVWGIAICLAPSLFAVWIASTRFQEFKHDGFDCISGSLCGILTAFIGFRAYHNTIMRGHSWTWGPRSWDNAFVVTSSSRQRMTLHKRNATSEIEMQPKDIRPSSSDDRPSADLEHQNYEGAHLQGGAGPSQPYYSQYSGRTR</sequence>
<dbReference type="STRING" id="40998.A0A2P8A4M1"/>
<organism evidence="9 10">
    <name type="scientific">Elsinoe australis</name>
    <dbReference type="NCBI Taxonomy" id="40998"/>
    <lineage>
        <taxon>Eukaryota</taxon>
        <taxon>Fungi</taxon>
        <taxon>Dikarya</taxon>
        <taxon>Ascomycota</taxon>
        <taxon>Pezizomycotina</taxon>
        <taxon>Dothideomycetes</taxon>
        <taxon>Dothideomycetidae</taxon>
        <taxon>Myriangiales</taxon>
        <taxon>Elsinoaceae</taxon>
        <taxon>Elsinoe</taxon>
    </lineage>
</organism>
<evidence type="ECO:0000256" key="2">
    <source>
        <dbReference type="ARBA" id="ARBA00008816"/>
    </source>
</evidence>
<dbReference type="CDD" id="cd03390">
    <property type="entry name" value="PAP2_containing_1_like"/>
    <property type="match status" value="1"/>
</dbReference>
<evidence type="ECO:0000256" key="5">
    <source>
        <dbReference type="ARBA" id="ARBA00023136"/>
    </source>
</evidence>
<dbReference type="PANTHER" id="PTHR10165">
    <property type="entry name" value="LIPID PHOSPHATE PHOSPHATASE"/>
    <property type="match status" value="1"/>
</dbReference>
<dbReference type="GO" id="GO:0006644">
    <property type="term" value="P:phospholipid metabolic process"/>
    <property type="evidence" value="ECO:0007669"/>
    <property type="project" value="InterPro"/>
</dbReference>
<feature type="region of interest" description="Disordered" evidence="6">
    <location>
        <begin position="351"/>
        <end position="410"/>
    </location>
</feature>
<evidence type="ECO:0000256" key="3">
    <source>
        <dbReference type="ARBA" id="ARBA00022692"/>
    </source>
</evidence>
<dbReference type="Gene3D" id="1.20.144.10">
    <property type="entry name" value="Phosphatidic acid phosphatase type 2/haloperoxidase"/>
    <property type="match status" value="1"/>
</dbReference>
<comment type="subcellular location">
    <subcellularLocation>
        <location evidence="1">Membrane</location>
        <topology evidence="1">Multi-pass membrane protein</topology>
    </subcellularLocation>
</comment>
<feature type="transmembrane region" description="Helical" evidence="7">
    <location>
        <begin position="56"/>
        <end position="83"/>
    </location>
</feature>
<dbReference type="Pfam" id="PF01569">
    <property type="entry name" value="PAP2"/>
    <property type="match status" value="1"/>
</dbReference>
<protein>
    <submittedName>
        <fullName evidence="9">Diacylglycerol pyrophosphate phosphatase 1</fullName>
    </submittedName>
</protein>
<reference evidence="9 10" key="1">
    <citation type="submission" date="2017-05" db="EMBL/GenBank/DDBJ databases">
        <title>Draft genome sequence of Elsinoe australis.</title>
        <authorList>
            <person name="Cheng Q."/>
        </authorList>
    </citation>
    <scope>NUCLEOTIDE SEQUENCE [LARGE SCALE GENOMIC DNA]</scope>
    <source>
        <strain evidence="9 10">NL1</strain>
    </source>
</reference>
<dbReference type="GO" id="GO:0008195">
    <property type="term" value="F:phosphatidate phosphatase activity"/>
    <property type="evidence" value="ECO:0007669"/>
    <property type="project" value="TreeGrafter"/>
</dbReference>
<comment type="caution">
    <text evidence="9">The sequence shown here is derived from an EMBL/GenBank/DDBJ whole genome shotgun (WGS) entry which is preliminary data.</text>
</comment>
<proteinExistence type="inferred from homology"/>
<dbReference type="EMBL" id="NHZQ01000067">
    <property type="protein sequence ID" value="PSK55412.1"/>
    <property type="molecule type" value="Genomic_DNA"/>
</dbReference>
<gene>
    <name evidence="9" type="ORF">B9Z65_2801</name>
</gene>
<dbReference type="InterPro" id="IPR036938">
    <property type="entry name" value="PAP2/HPO_sf"/>
</dbReference>
<evidence type="ECO:0000256" key="6">
    <source>
        <dbReference type="SAM" id="MobiDB-lite"/>
    </source>
</evidence>
<feature type="transmembrane region" description="Helical" evidence="7">
    <location>
        <begin position="188"/>
        <end position="210"/>
    </location>
</feature>
<evidence type="ECO:0000256" key="7">
    <source>
        <dbReference type="SAM" id="Phobius"/>
    </source>
</evidence>
<comment type="similarity">
    <text evidence="2">Belongs to the PA-phosphatase related phosphoesterase family.</text>
</comment>
<keyword evidence="5 7" id="KW-0472">Membrane</keyword>
<dbReference type="InterPro" id="IPR043216">
    <property type="entry name" value="PAP-like"/>
</dbReference>
<keyword evidence="3 7" id="KW-0812">Transmembrane</keyword>
<dbReference type="InterPro" id="IPR000326">
    <property type="entry name" value="PAP2/HPO"/>
</dbReference>
<evidence type="ECO:0000313" key="9">
    <source>
        <dbReference type="EMBL" id="PSK55412.1"/>
    </source>
</evidence>
<feature type="compositionally biased region" description="Basic and acidic residues" evidence="6">
    <location>
        <begin position="363"/>
        <end position="385"/>
    </location>
</feature>